<keyword evidence="2" id="KW-0808">Transferase</keyword>
<keyword evidence="3" id="KW-1185">Reference proteome</keyword>
<gene>
    <name evidence="2" type="ORF">SAMN05216283_101265</name>
</gene>
<feature type="transmembrane region" description="Helical" evidence="1">
    <location>
        <begin position="331"/>
        <end position="361"/>
    </location>
</feature>
<organism evidence="2 3">
    <name type="scientific">Sunxiuqinia elliptica</name>
    <dbReference type="NCBI Taxonomy" id="655355"/>
    <lineage>
        <taxon>Bacteria</taxon>
        <taxon>Pseudomonadati</taxon>
        <taxon>Bacteroidota</taxon>
        <taxon>Bacteroidia</taxon>
        <taxon>Marinilabiliales</taxon>
        <taxon>Prolixibacteraceae</taxon>
        <taxon>Sunxiuqinia</taxon>
    </lineage>
</organism>
<feature type="transmembrane region" description="Helical" evidence="1">
    <location>
        <begin position="255"/>
        <end position="274"/>
    </location>
</feature>
<proteinExistence type="predicted"/>
<evidence type="ECO:0000256" key="1">
    <source>
        <dbReference type="SAM" id="Phobius"/>
    </source>
</evidence>
<evidence type="ECO:0000313" key="3">
    <source>
        <dbReference type="Proteomes" id="UP000198964"/>
    </source>
</evidence>
<dbReference type="STRING" id="655355.SAMN05216283_101265"/>
<feature type="transmembrane region" description="Helical" evidence="1">
    <location>
        <begin position="87"/>
        <end position="103"/>
    </location>
</feature>
<feature type="transmembrane region" description="Helical" evidence="1">
    <location>
        <begin position="109"/>
        <end position="130"/>
    </location>
</feature>
<keyword evidence="1" id="KW-0472">Membrane</keyword>
<name>A0A1I2AYN2_9BACT</name>
<keyword evidence="2" id="KW-0012">Acyltransferase</keyword>
<feature type="transmembrane region" description="Helical" evidence="1">
    <location>
        <begin position="12"/>
        <end position="30"/>
    </location>
</feature>
<keyword evidence="1" id="KW-1133">Transmembrane helix</keyword>
<feature type="transmembrane region" description="Helical" evidence="1">
    <location>
        <begin position="286"/>
        <end position="311"/>
    </location>
</feature>
<keyword evidence="1" id="KW-0812">Transmembrane</keyword>
<dbReference type="Proteomes" id="UP000198964">
    <property type="component" value="Unassembled WGS sequence"/>
</dbReference>
<feature type="transmembrane region" description="Helical" evidence="1">
    <location>
        <begin position="137"/>
        <end position="156"/>
    </location>
</feature>
<evidence type="ECO:0000313" key="2">
    <source>
        <dbReference type="EMBL" id="SFE49065.1"/>
    </source>
</evidence>
<accession>A0A1I2AYN2</accession>
<feature type="transmembrane region" description="Helical" evidence="1">
    <location>
        <begin position="226"/>
        <end position="243"/>
    </location>
</feature>
<dbReference type="PANTHER" id="PTHR31061">
    <property type="entry name" value="LD22376P"/>
    <property type="match status" value="1"/>
</dbReference>
<dbReference type="AlphaFoldDB" id="A0A1I2AYN2"/>
<feature type="transmembrane region" description="Helical" evidence="1">
    <location>
        <begin position="50"/>
        <end position="67"/>
    </location>
</feature>
<protein>
    <submittedName>
        <fullName evidence="2">Predicted acyltransferase</fullName>
    </submittedName>
</protein>
<reference evidence="2 3" key="1">
    <citation type="submission" date="2016-10" db="EMBL/GenBank/DDBJ databases">
        <authorList>
            <person name="de Groot N.N."/>
        </authorList>
    </citation>
    <scope>NUCLEOTIDE SEQUENCE [LARGE SCALE GENOMIC DNA]</scope>
    <source>
        <strain evidence="2 3">CGMCC 1.9156</strain>
    </source>
</reference>
<feature type="transmembrane region" description="Helical" evidence="1">
    <location>
        <begin position="194"/>
        <end position="214"/>
    </location>
</feature>
<dbReference type="GO" id="GO:0016746">
    <property type="term" value="F:acyltransferase activity"/>
    <property type="evidence" value="ECO:0007669"/>
    <property type="project" value="UniProtKB-KW"/>
</dbReference>
<dbReference type="RefSeq" id="WP_093918015.1">
    <property type="nucleotide sequence ID" value="NZ_FONW01000001.1"/>
</dbReference>
<sequence>MKTTQRYLALDVLRGITIATMITVNTPGSWSHIYAPLRHAAWHGCTPTDLVFPFFLFVVGVSMFFSFSKYGNTLNHDSLLRIGKRTLLIFLIGLFLNSFPQWAKDFSHLRIMGVLQRIALVYGFASLIVLSAPKKWLPFIGGSILFLYWGIIYFFGTGDPYSLEGNATIPFDTFFLTENHLYKGFGIPFDPEGLLSTLPAIVTAILGYMAGSLIKQSDKTDVPRKLILWGGIGIVAGLIWGQFFPINKPIWTSSYVLYTGGLASAFLGILVWIIDLKNYTKWTSFFVVFGMNPLFIFALSGVWAITLSRIIKFEGSSGKMTNGYSWLYQELFVPLAGPLNGSLLFALTHIVFFWLIGYILYKKRIFIKV</sequence>
<dbReference type="EMBL" id="FONW01000001">
    <property type="protein sequence ID" value="SFE49065.1"/>
    <property type="molecule type" value="Genomic_DNA"/>
</dbReference>
<dbReference type="PANTHER" id="PTHR31061:SF24">
    <property type="entry name" value="LD22376P"/>
    <property type="match status" value="1"/>
</dbReference>